<proteinExistence type="predicted"/>
<dbReference type="EMBL" id="FRBW01000001">
    <property type="protein sequence ID" value="SHL30824.1"/>
    <property type="molecule type" value="Genomic_DNA"/>
</dbReference>
<sequence>MKIIHIISMNVEEEEKRNFFEIGINLKPGFCTFKIDEDDERWPSIKELVNKYSFVDFTYTEFSRTEIEKAKYLAISASWHHGYPQPEDNFGFLEATYDLSQYCKTCGSGLIQKAPFRFKKAPAWGKKSILQANWIFDEYFVPPDVWERVFKPLGIECRPVLLHKDGLTIETVVQLDVSHIVELQMNDIHNYYKCDACGIKKYPPISRGHTPSPRFDTNHHMFKSAQYFGSGGVARKIVLGSHELQQAISSAGIKGGKFLVCGDPN</sequence>
<gene>
    <name evidence="1" type="ORF">SAMN05444272_0266</name>
</gene>
<dbReference type="RefSeq" id="WP_073007811.1">
    <property type="nucleotide sequence ID" value="NZ_FRBW01000001.1"/>
</dbReference>
<name>A0A1M6ZKA5_9HYPH</name>
<dbReference type="Proteomes" id="UP000186002">
    <property type="component" value="Unassembled WGS sequence"/>
</dbReference>
<reference evidence="1 2" key="1">
    <citation type="submission" date="2016-11" db="EMBL/GenBank/DDBJ databases">
        <authorList>
            <person name="Jaros S."/>
            <person name="Januszkiewicz K."/>
            <person name="Wedrychowicz H."/>
        </authorList>
    </citation>
    <scope>NUCLEOTIDE SEQUENCE [LARGE SCALE GENOMIC DNA]</scope>
    <source>
        <strain evidence="1 2">DSM 22153</strain>
    </source>
</reference>
<organism evidence="1 2">
    <name type="scientific">Roseibium suaedae</name>
    <dbReference type="NCBI Taxonomy" id="735517"/>
    <lineage>
        <taxon>Bacteria</taxon>
        <taxon>Pseudomonadati</taxon>
        <taxon>Pseudomonadota</taxon>
        <taxon>Alphaproteobacteria</taxon>
        <taxon>Hyphomicrobiales</taxon>
        <taxon>Stappiaceae</taxon>
        <taxon>Roseibium</taxon>
    </lineage>
</organism>
<keyword evidence="2" id="KW-1185">Reference proteome</keyword>
<accession>A0A1M6ZKA5</accession>
<dbReference type="AlphaFoldDB" id="A0A1M6ZKA5"/>
<dbReference type="OrthoDB" id="5513706at2"/>
<evidence type="ECO:0000313" key="2">
    <source>
        <dbReference type="Proteomes" id="UP000186002"/>
    </source>
</evidence>
<protein>
    <submittedName>
        <fullName evidence="1">Uncharacterized protein</fullName>
    </submittedName>
</protein>
<evidence type="ECO:0000313" key="1">
    <source>
        <dbReference type="EMBL" id="SHL30824.1"/>
    </source>
</evidence>